<keyword evidence="4" id="KW-1185">Reference proteome</keyword>
<feature type="region of interest" description="Disordered" evidence="1">
    <location>
        <begin position="1"/>
        <end position="22"/>
    </location>
</feature>
<reference evidence="3 4" key="1">
    <citation type="submission" date="2019-05" db="EMBL/GenBank/DDBJ databases">
        <title>We sequenced the genome of Paenibacillus hemerocallicola KCTC 33185 for further insight into its adaptation and study the phylogeny of Paenibacillus.</title>
        <authorList>
            <person name="Narsing Rao M.P."/>
        </authorList>
    </citation>
    <scope>NUCLEOTIDE SEQUENCE [LARGE SCALE GENOMIC DNA]</scope>
    <source>
        <strain evidence="3 4">KCTC 33185</strain>
    </source>
</reference>
<comment type="caution">
    <text evidence="3">The sequence shown here is derived from an EMBL/GenBank/DDBJ whole genome shotgun (WGS) entry which is preliminary data.</text>
</comment>
<proteinExistence type="predicted"/>
<evidence type="ECO:0000313" key="3">
    <source>
        <dbReference type="EMBL" id="TNJ65164.1"/>
    </source>
</evidence>
<evidence type="ECO:0000313" key="4">
    <source>
        <dbReference type="Proteomes" id="UP000307943"/>
    </source>
</evidence>
<feature type="domain" description="YqzN/YkzM" evidence="2">
    <location>
        <begin position="20"/>
        <end position="70"/>
    </location>
</feature>
<protein>
    <recommendedName>
        <fullName evidence="2">YqzN/YkzM domain-containing protein</fullName>
    </recommendedName>
</protein>
<dbReference type="EMBL" id="VDCQ01000021">
    <property type="protein sequence ID" value="TNJ65164.1"/>
    <property type="molecule type" value="Genomic_DNA"/>
</dbReference>
<gene>
    <name evidence="3" type="ORF">FE784_16330</name>
</gene>
<evidence type="ECO:0000259" key="2">
    <source>
        <dbReference type="Pfam" id="PF26160"/>
    </source>
</evidence>
<dbReference type="InterPro" id="IPR058869">
    <property type="entry name" value="YqzN_YkzM"/>
</dbReference>
<evidence type="ECO:0000256" key="1">
    <source>
        <dbReference type="SAM" id="MobiDB-lite"/>
    </source>
</evidence>
<dbReference type="Proteomes" id="UP000307943">
    <property type="component" value="Unassembled WGS sequence"/>
</dbReference>
<dbReference type="AlphaFoldDB" id="A0A5C4T7V4"/>
<organism evidence="3 4">
    <name type="scientific">Paenibacillus hemerocallicola</name>
    <dbReference type="NCBI Taxonomy" id="1172614"/>
    <lineage>
        <taxon>Bacteria</taxon>
        <taxon>Bacillati</taxon>
        <taxon>Bacillota</taxon>
        <taxon>Bacilli</taxon>
        <taxon>Bacillales</taxon>
        <taxon>Paenibacillaceae</taxon>
        <taxon>Paenibacillus</taxon>
    </lineage>
</organism>
<dbReference type="RefSeq" id="WP_139603288.1">
    <property type="nucleotide sequence ID" value="NZ_VDCQ01000021.1"/>
</dbReference>
<accession>A0A5C4T7V4</accession>
<dbReference type="OrthoDB" id="2660541at2"/>
<name>A0A5C4T7V4_9BACL</name>
<dbReference type="Pfam" id="PF26160">
    <property type="entry name" value="YqzN_YkzM"/>
    <property type="match status" value="1"/>
</dbReference>
<sequence length="73" mass="8167">MAGKKETQQQAVEEQRPNPPEYTREELLAGAANLFGVKPEVVAGALFGSGKEAYAIEEMGRLIRQFQQRKVYL</sequence>